<evidence type="ECO:0000256" key="9">
    <source>
        <dbReference type="SAM" id="SignalP"/>
    </source>
</evidence>
<feature type="chain" id="PRO_5046861236" evidence="9">
    <location>
        <begin position="23"/>
        <end position="438"/>
    </location>
</feature>
<gene>
    <name evidence="10" type="ORF">LHJ74_10875</name>
</gene>
<evidence type="ECO:0000256" key="6">
    <source>
        <dbReference type="ARBA" id="ARBA00023136"/>
    </source>
</evidence>
<keyword evidence="5 8" id="KW-1133">Transmembrane helix</keyword>
<feature type="transmembrane region" description="Helical" evidence="8">
    <location>
        <begin position="159"/>
        <end position="186"/>
    </location>
</feature>
<organism evidence="10 11">
    <name type="scientific">Streptomyces gossypii</name>
    <dbReference type="NCBI Taxonomy" id="2883101"/>
    <lineage>
        <taxon>Bacteria</taxon>
        <taxon>Bacillati</taxon>
        <taxon>Actinomycetota</taxon>
        <taxon>Actinomycetes</taxon>
        <taxon>Kitasatosporales</taxon>
        <taxon>Streptomycetaceae</taxon>
        <taxon>Streptomyces</taxon>
    </lineage>
</organism>
<protein>
    <submittedName>
        <fullName evidence="10">Glycosyltransferase 87 family protein</fullName>
    </submittedName>
</protein>
<proteinExistence type="inferred from homology"/>
<sequence>MRRPTATAALLCLLSFTGFWIAQRATDVSMIDLMVYRAQGWTVRSGEDLYSLRATHADLPATYPPFAALLFTPLTLLDVAEMRTAATVINLTLLTALIHLSLRLAGRPLSIPRPAATMALASLAVWCEPVWTTLRYGQVNLLLAVLVLWDLSRSPRHRWVGVGIGIAAGIKLTPALFAVFLALCGVVQGWRRLRRTKNADALWNPRLRQAVVATAAFLTTAVISAALLPRDSHQFWTDTLFTTQRIGSPESTANQSLTGVLARLLHTGQPDSAALVLTALAATVGLATAVAAALAGPRGLPHAPAWAALACAATALLISPFSWSHHWVWCVPMVLLVATEALRRGSPAWWCGAGVGALLFCSYALWWVPNSLPHSPRVELRQSLDQMLLSAVYPLAATLFLTVTATVSLRALLAGREPGARAKRTVPAREADQAVAKE</sequence>
<evidence type="ECO:0000313" key="10">
    <source>
        <dbReference type="EMBL" id="MCT2590408.1"/>
    </source>
</evidence>
<accession>A0ABT2JRA0</accession>
<reference evidence="10 11" key="1">
    <citation type="submission" date="2021-10" db="EMBL/GenBank/DDBJ databases">
        <title>Streptomyces gossypii sp. nov., isolated from soil collected from cotton field.</title>
        <authorList>
            <person name="Ge X."/>
            <person name="Chen X."/>
            <person name="Liu W."/>
        </authorList>
    </citation>
    <scope>NUCLEOTIDE SEQUENCE [LARGE SCALE GENOMIC DNA]</scope>
    <source>
        <strain evidence="10 11">N2-109</strain>
    </source>
</reference>
<dbReference type="RefSeq" id="WP_260217876.1">
    <property type="nucleotide sequence ID" value="NZ_JAJAGO010000004.1"/>
</dbReference>
<comment type="caution">
    <text evidence="10">The sequence shown here is derived from an EMBL/GenBank/DDBJ whole genome shotgun (WGS) entry which is preliminary data.</text>
</comment>
<evidence type="ECO:0000256" key="4">
    <source>
        <dbReference type="ARBA" id="ARBA00022692"/>
    </source>
</evidence>
<comment type="subcellular location">
    <subcellularLocation>
        <location evidence="1">Cell membrane</location>
        <topology evidence="1">Multi-pass membrane protein</topology>
    </subcellularLocation>
</comment>
<feature type="transmembrane region" description="Helical" evidence="8">
    <location>
        <begin position="349"/>
        <end position="368"/>
    </location>
</feature>
<dbReference type="EMBL" id="JAJAGO010000004">
    <property type="protein sequence ID" value="MCT2590408.1"/>
    <property type="molecule type" value="Genomic_DNA"/>
</dbReference>
<dbReference type="InterPro" id="IPR018584">
    <property type="entry name" value="GT87"/>
</dbReference>
<evidence type="ECO:0000313" key="11">
    <source>
        <dbReference type="Proteomes" id="UP001156389"/>
    </source>
</evidence>
<evidence type="ECO:0000256" key="3">
    <source>
        <dbReference type="ARBA" id="ARBA00022679"/>
    </source>
</evidence>
<keyword evidence="6 8" id="KW-0472">Membrane</keyword>
<evidence type="ECO:0000256" key="8">
    <source>
        <dbReference type="SAM" id="Phobius"/>
    </source>
</evidence>
<dbReference type="Pfam" id="PF09594">
    <property type="entry name" value="GT87"/>
    <property type="match status" value="1"/>
</dbReference>
<feature type="transmembrane region" description="Helical" evidence="8">
    <location>
        <begin position="303"/>
        <end position="320"/>
    </location>
</feature>
<evidence type="ECO:0000256" key="7">
    <source>
        <dbReference type="ARBA" id="ARBA00024033"/>
    </source>
</evidence>
<feature type="transmembrane region" description="Helical" evidence="8">
    <location>
        <begin position="273"/>
        <end position="296"/>
    </location>
</feature>
<evidence type="ECO:0000256" key="2">
    <source>
        <dbReference type="ARBA" id="ARBA00022475"/>
    </source>
</evidence>
<keyword evidence="11" id="KW-1185">Reference proteome</keyword>
<feature type="transmembrane region" description="Helical" evidence="8">
    <location>
        <begin position="207"/>
        <end position="228"/>
    </location>
</feature>
<evidence type="ECO:0000256" key="5">
    <source>
        <dbReference type="ARBA" id="ARBA00022989"/>
    </source>
</evidence>
<dbReference type="Proteomes" id="UP001156389">
    <property type="component" value="Unassembled WGS sequence"/>
</dbReference>
<keyword evidence="9" id="KW-0732">Signal</keyword>
<feature type="transmembrane region" description="Helical" evidence="8">
    <location>
        <begin position="388"/>
        <end position="413"/>
    </location>
</feature>
<evidence type="ECO:0000256" key="1">
    <source>
        <dbReference type="ARBA" id="ARBA00004651"/>
    </source>
</evidence>
<keyword evidence="4 8" id="KW-0812">Transmembrane</keyword>
<feature type="signal peptide" evidence="9">
    <location>
        <begin position="1"/>
        <end position="22"/>
    </location>
</feature>
<keyword evidence="2" id="KW-1003">Cell membrane</keyword>
<comment type="similarity">
    <text evidence="7">Belongs to the glycosyltransferase 87 family.</text>
</comment>
<name>A0ABT2JRA0_9ACTN</name>
<keyword evidence="3" id="KW-0808">Transferase</keyword>